<accession>A0ABS1HNK3</accession>
<reference evidence="3 4" key="1">
    <citation type="submission" date="2021-01" db="EMBL/GenBank/DDBJ databases">
        <title>Carboxyliciviraga sp.nov., isolated from coastal sediments.</title>
        <authorList>
            <person name="Lu D."/>
            <person name="Zhang T."/>
        </authorList>
    </citation>
    <scope>NUCLEOTIDE SEQUENCE [LARGE SCALE GENOMIC DNA]</scope>
    <source>
        <strain evidence="3 4">N1Y132</strain>
    </source>
</reference>
<protein>
    <submittedName>
        <fullName evidence="3">PQQ-binding-like beta-propeller repeat protein</fullName>
    </submittedName>
</protein>
<feature type="signal peptide" evidence="1">
    <location>
        <begin position="1"/>
        <end position="18"/>
    </location>
</feature>
<dbReference type="Gene3D" id="2.130.10.10">
    <property type="entry name" value="YVTN repeat-like/Quinoprotein amine dehydrogenase"/>
    <property type="match status" value="2"/>
</dbReference>
<dbReference type="InterPro" id="IPR002372">
    <property type="entry name" value="PQQ_rpt_dom"/>
</dbReference>
<dbReference type="SMART" id="SM00564">
    <property type="entry name" value="PQQ"/>
    <property type="match status" value="7"/>
</dbReference>
<proteinExistence type="predicted"/>
<feature type="chain" id="PRO_5045912616" evidence="1">
    <location>
        <begin position="19"/>
        <end position="392"/>
    </location>
</feature>
<dbReference type="Pfam" id="PF13360">
    <property type="entry name" value="PQQ_2"/>
    <property type="match status" value="2"/>
</dbReference>
<evidence type="ECO:0000313" key="4">
    <source>
        <dbReference type="Proteomes" id="UP000605676"/>
    </source>
</evidence>
<dbReference type="Proteomes" id="UP000605676">
    <property type="component" value="Unassembled WGS sequence"/>
</dbReference>
<dbReference type="PANTHER" id="PTHR34512">
    <property type="entry name" value="CELL SURFACE PROTEIN"/>
    <property type="match status" value="1"/>
</dbReference>
<dbReference type="EMBL" id="JAENRR010000060">
    <property type="protein sequence ID" value="MBK3519263.1"/>
    <property type="molecule type" value="Genomic_DNA"/>
</dbReference>
<dbReference type="InterPro" id="IPR018391">
    <property type="entry name" value="PQQ_b-propeller_rpt"/>
</dbReference>
<dbReference type="InterPro" id="IPR011047">
    <property type="entry name" value="Quinoprotein_ADH-like_sf"/>
</dbReference>
<gene>
    <name evidence="3" type="ORF">JIV24_18085</name>
</gene>
<evidence type="ECO:0000256" key="1">
    <source>
        <dbReference type="SAM" id="SignalP"/>
    </source>
</evidence>
<feature type="domain" description="Pyrrolo-quinoline quinone repeat" evidence="2">
    <location>
        <begin position="92"/>
        <end position="242"/>
    </location>
</feature>
<dbReference type="RefSeq" id="WP_200466484.1">
    <property type="nucleotide sequence ID" value="NZ_JAENRR010000060.1"/>
</dbReference>
<feature type="domain" description="Pyrrolo-quinoline quinone repeat" evidence="2">
    <location>
        <begin position="245"/>
        <end position="319"/>
    </location>
</feature>
<dbReference type="InterPro" id="IPR015943">
    <property type="entry name" value="WD40/YVTN_repeat-like_dom_sf"/>
</dbReference>
<keyword evidence="4" id="KW-1185">Reference proteome</keyword>
<name>A0ABS1HNK3_9BACT</name>
<organism evidence="3 4">
    <name type="scientific">Carboxylicivirga marina</name>
    <dbReference type="NCBI Taxonomy" id="2800988"/>
    <lineage>
        <taxon>Bacteria</taxon>
        <taxon>Pseudomonadati</taxon>
        <taxon>Bacteroidota</taxon>
        <taxon>Bacteroidia</taxon>
        <taxon>Marinilabiliales</taxon>
        <taxon>Marinilabiliaceae</taxon>
        <taxon>Carboxylicivirga</taxon>
    </lineage>
</organism>
<comment type="caution">
    <text evidence="3">The sequence shown here is derived from an EMBL/GenBank/DDBJ whole genome shotgun (WGS) entry which is preliminary data.</text>
</comment>
<dbReference type="PANTHER" id="PTHR34512:SF30">
    <property type="entry name" value="OUTER MEMBRANE PROTEIN ASSEMBLY FACTOR BAMB"/>
    <property type="match status" value="1"/>
</dbReference>
<sequence>MRIKLILMLLLTSCLTWSQVNQNWKFKADSGIYSSPVVSVGQVYFGDKTGHFYALDKYSGKEKWRVELNGAIKSKPAIYKQIIIINDQSACITAMDKKTGEVVWQFNMDGEKQVDMWDYYLSSPTIDGDIVYVGSGGGHIYAINAESGNLNWKFKTDGPVHATPTIHQDVLLIGSFDGYFYALDKVTGKELWQFNTIGDKYFPKGAIQRAACIYNDKVIFGSRDYNIYALDIENGHGHWNYKEPGSWIIATPLLYDSTLYFGTSDTHRFYAMDAESGTIKWQLSLNMRTYGTALALNGRIYFGCFNGKIYGLNEENGAIEFVFQTDESKSNYANLFKSETSFADGVELYGPEARKVEEEILGLGAFLSSPIVDGDMLYIGDANGNFYGLRLD</sequence>
<dbReference type="Gene3D" id="2.40.10.480">
    <property type="match status" value="1"/>
</dbReference>
<evidence type="ECO:0000313" key="3">
    <source>
        <dbReference type="EMBL" id="MBK3519263.1"/>
    </source>
</evidence>
<keyword evidence="1" id="KW-0732">Signal</keyword>
<dbReference type="SUPFAM" id="SSF50998">
    <property type="entry name" value="Quinoprotein alcohol dehydrogenase-like"/>
    <property type="match status" value="2"/>
</dbReference>
<evidence type="ECO:0000259" key="2">
    <source>
        <dbReference type="Pfam" id="PF13360"/>
    </source>
</evidence>